<accession>A0A183A8C1</accession>
<feature type="coiled-coil region" evidence="1">
    <location>
        <begin position="71"/>
        <end position="105"/>
    </location>
</feature>
<gene>
    <name evidence="2" type="ORF">ECPE_LOCUS3206</name>
</gene>
<dbReference type="Gene3D" id="1.10.287.1490">
    <property type="match status" value="1"/>
</dbReference>
<protein>
    <submittedName>
        <fullName evidence="4">GRIP domain-containing protein</fullName>
    </submittedName>
</protein>
<dbReference type="Proteomes" id="UP000272942">
    <property type="component" value="Unassembled WGS sequence"/>
</dbReference>
<evidence type="ECO:0000313" key="3">
    <source>
        <dbReference type="Proteomes" id="UP000272942"/>
    </source>
</evidence>
<dbReference type="WBParaSite" id="ECPE_0000320901-mRNA-1">
    <property type="protein sequence ID" value="ECPE_0000320901-mRNA-1"/>
    <property type="gene ID" value="ECPE_0000320901"/>
</dbReference>
<keyword evidence="1" id="KW-0175">Coiled coil</keyword>
<keyword evidence="3" id="KW-1185">Reference proteome</keyword>
<organism evidence="4">
    <name type="scientific">Echinostoma caproni</name>
    <dbReference type="NCBI Taxonomy" id="27848"/>
    <lineage>
        <taxon>Eukaryota</taxon>
        <taxon>Metazoa</taxon>
        <taxon>Spiralia</taxon>
        <taxon>Lophotrochozoa</taxon>
        <taxon>Platyhelminthes</taxon>
        <taxon>Trematoda</taxon>
        <taxon>Digenea</taxon>
        <taxon>Plagiorchiida</taxon>
        <taxon>Echinostomata</taxon>
        <taxon>Echinostomatoidea</taxon>
        <taxon>Echinostomatidae</taxon>
        <taxon>Echinostoma</taxon>
    </lineage>
</organism>
<sequence length="323" mass="37881">METLVLRLSETEGRLHQLRKQYDELNLRYEQAQSTHTLLKQDADHARLETSELRRQLNAQLSLQTHQADTVQKWTNRLEKSERELTDLRRNHDRLLSQSANHEEQISLKRLIFSFTNLNPRTIIKDITHMRDSSEKKQNQIQSLLTTVAQLNVDLSSKERELEEWKERSIGAERKTEQLNTELLEATERFDRLQDALKAAESIQTTMSERIAQLTRQHQESIKRYEDQVERMTSQLDVYKKQVEEVTGRLELSQKQKLNFAHQDAAGTTFNGCQILHSTEKERPDQHGDAIRMFFDQLKCLQPTSSDASSWFKAKVVDLAHQY</sequence>
<name>A0A183A8C1_9TREM</name>
<dbReference type="OrthoDB" id="6271266at2759"/>
<evidence type="ECO:0000313" key="4">
    <source>
        <dbReference type="WBParaSite" id="ECPE_0000320901-mRNA-1"/>
    </source>
</evidence>
<evidence type="ECO:0000313" key="2">
    <source>
        <dbReference type="EMBL" id="VDP68715.1"/>
    </source>
</evidence>
<feature type="coiled-coil region" evidence="1">
    <location>
        <begin position="1"/>
        <end position="42"/>
    </location>
</feature>
<feature type="coiled-coil region" evidence="1">
    <location>
        <begin position="141"/>
        <end position="256"/>
    </location>
</feature>
<reference evidence="4" key="1">
    <citation type="submission" date="2016-06" db="UniProtKB">
        <authorList>
            <consortium name="WormBaseParasite"/>
        </authorList>
    </citation>
    <scope>IDENTIFICATION</scope>
</reference>
<dbReference type="EMBL" id="UZAN01040180">
    <property type="protein sequence ID" value="VDP68715.1"/>
    <property type="molecule type" value="Genomic_DNA"/>
</dbReference>
<proteinExistence type="predicted"/>
<dbReference type="AlphaFoldDB" id="A0A183A8C1"/>
<dbReference type="SUPFAM" id="SSF57997">
    <property type="entry name" value="Tropomyosin"/>
    <property type="match status" value="1"/>
</dbReference>
<reference evidence="2 3" key="2">
    <citation type="submission" date="2018-11" db="EMBL/GenBank/DDBJ databases">
        <authorList>
            <consortium name="Pathogen Informatics"/>
        </authorList>
    </citation>
    <scope>NUCLEOTIDE SEQUENCE [LARGE SCALE GENOMIC DNA]</scope>
    <source>
        <strain evidence="2 3">Egypt</strain>
    </source>
</reference>
<evidence type="ECO:0000256" key="1">
    <source>
        <dbReference type="SAM" id="Coils"/>
    </source>
</evidence>